<gene>
    <name evidence="1" type="ORF">OKJ48_05145</name>
</gene>
<dbReference type="Proteomes" id="UP001352223">
    <property type="component" value="Unassembled WGS sequence"/>
</dbReference>
<evidence type="ECO:0008006" key="3">
    <source>
        <dbReference type="Google" id="ProtNLM"/>
    </source>
</evidence>
<accession>A0ABU6C4Z8</accession>
<comment type="caution">
    <text evidence="1">The sequence shown here is derived from an EMBL/GenBank/DDBJ whole genome shotgun (WGS) entry which is preliminary data.</text>
</comment>
<evidence type="ECO:0000313" key="2">
    <source>
        <dbReference type="Proteomes" id="UP001352223"/>
    </source>
</evidence>
<sequence length="78" mass="9007">MFNLAQRYAEFCVSEVTGKQWFHQQIRSESVAPNLSPHLREDAEQHARSHGLNAWDTALRYGLAESAWYLNYGVLENP</sequence>
<reference evidence="1 2" key="1">
    <citation type="submission" date="2022-10" db="EMBL/GenBank/DDBJ databases">
        <authorList>
            <person name="Xie J."/>
            <person name="Shen N."/>
        </authorList>
    </citation>
    <scope>NUCLEOTIDE SEQUENCE [LARGE SCALE GENOMIC DNA]</scope>
    <source>
        <strain evidence="1 2">DSM 41681</strain>
    </source>
</reference>
<keyword evidence="2" id="KW-1185">Reference proteome</keyword>
<name>A0ABU6C4Z8_9ACTN</name>
<protein>
    <recommendedName>
        <fullName evidence="3">Aldo/keto reductase</fullName>
    </recommendedName>
</protein>
<proteinExistence type="predicted"/>
<dbReference type="EMBL" id="JAOZYB010000022">
    <property type="protein sequence ID" value="MEB3959638.1"/>
    <property type="molecule type" value="Genomic_DNA"/>
</dbReference>
<evidence type="ECO:0000313" key="1">
    <source>
        <dbReference type="EMBL" id="MEB3959638.1"/>
    </source>
</evidence>
<dbReference type="RefSeq" id="WP_324766620.1">
    <property type="nucleotide sequence ID" value="NZ_BAAATS010000023.1"/>
</dbReference>
<organism evidence="1 2">
    <name type="scientific">Streptomyces kunmingensis</name>
    <dbReference type="NCBI Taxonomy" id="68225"/>
    <lineage>
        <taxon>Bacteria</taxon>
        <taxon>Bacillati</taxon>
        <taxon>Actinomycetota</taxon>
        <taxon>Actinomycetes</taxon>
        <taxon>Kitasatosporales</taxon>
        <taxon>Streptomycetaceae</taxon>
        <taxon>Streptomyces</taxon>
    </lineage>
</organism>